<sequence>MNREKVAAMDEQQIRASASRQIRAENAERNRRRLEELEEQTANFIDMDAFDSDDDLPMQPYERPVRLSTIGSDPSMPKNLYRRPKKKKSRKRGIQVPGPSSSSHDYNPPSKRPYRFDQGPYMDYDVPEPQPVPPSRPISFDRKDDSPGTSPNPREDRGSSYFLTEAEVKWSLRVNDVQSDWIEFVSDCTPACDLRPLPNYKVMVHYDLGCEEKSKNDENEKIVEIPQDSTTAAQGERSCPMFPADSFCLPPSETVFAIRVHKYSDLDSFIELSHYKLDTRTKTEYETEEKLKGEVEQITPLNMSEADRSKRIYWDVRCLLLRNTLVQNPKNVEAYKKLIQYFEDRIEYDSPDEETVNKYRNEIIRLISDMELISGSLDTEWVVTRLQLLEKVSAPDDVINYYKALTADRMKDDLVIWTRYLDYAQFCVRQDWEKSIKEAFESCLQNATKLASDKAYHRRWPEFLQFHHAVYFRYLRWLCDIGRTNDVISLFQMSFEFAFCFPSRYNKFSAEVVWSRFDSYWNWGLPRVGEPDAVGWNEWLKKFNESAPTEQLKACYNKIEEMALKARLKGNYRRIKEGDDMDDDTIVLEKAVLEANLVPYRMALPFGPVMSTEQLKPQNAILYSKLYFDTDEGLTGDAATLLGRLLDLLAIFGLHLPYQDASMLDSSIFRLCNLSCSPSCCIRPSIRSWIRSFLIFIVNKFPNFHQAFVLFVINEYQCLIESNKVWTLRRLCATLAEELRSYLTSSVRKALFLFIYIHCVGFQSVFLPRISFYLDEISWNQSQFLHLILLSISNFVFFQISDGIIHLSSHNSDQSVDADYTGLREEEMTNLKRLLKALSQSVMKDIGQDELIQLKLAVIHEYIKIYIHTDLAPEILYECLQIMKKSTPEQEMNDKQEMIRVTLIGWNEIYTELKNKPMLDFLPSSLSLCSSIVLFTIQIYSSIFSSDQSHLIRTHSSFVSEFTQPLDKGCLFSAICRILFPKAKKSAPIRDLLLKYLEEAMTVTNYSYFTRMYYDVWSYSNMPIPIILRTIKVWHNYIGKELLKSELEQRTQTTVAYACSRLRLEAKIANKLAQMGVISESEKGNRLAGRFAAVAEELNDMFIWRVALHLAAKYEQTASKIFTHATSTSAVWARDLYEERLEQLSIFGTSMKENRVKRIQISSDFARKFEDVLKSW</sequence>
<reference evidence="5 6" key="1">
    <citation type="journal article" date="2017" name="Curr. Biol.">
        <title>Genome architecture and evolution of a unichromosomal asexual nematode.</title>
        <authorList>
            <person name="Fradin H."/>
            <person name="Zegar C."/>
            <person name="Gutwein M."/>
            <person name="Lucas J."/>
            <person name="Kovtun M."/>
            <person name="Corcoran D."/>
            <person name="Baugh L.R."/>
            <person name="Kiontke K."/>
            <person name="Gunsalus K."/>
            <person name="Fitch D.H."/>
            <person name="Piano F."/>
        </authorList>
    </citation>
    <scope>NUCLEOTIDE SEQUENCE [LARGE SCALE GENOMIC DNA]</scope>
    <source>
        <strain evidence="5">PF1309</strain>
    </source>
</reference>
<feature type="region of interest" description="Disordered" evidence="4">
    <location>
        <begin position="1"/>
        <end position="160"/>
    </location>
</feature>
<dbReference type="OrthoDB" id="297219at2759"/>
<organism evidence="5 6">
    <name type="scientific">Diploscapter pachys</name>
    <dbReference type="NCBI Taxonomy" id="2018661"/>
    <lineage>
        <taxon>Eukaryota</taxon>
        <taxon>Metazoa</taxon>
        <taxon>Ecdysozoa</taxon>
        <taxon>Nematoda</taxon>
        <taxon>Chromadorea</taxon>
        <taxon>Rhabditida</taxon>
        <taxon>Rhabditina</taxon>
        <taxon>Rhabditomorpha</taxon>
        <taxon>Rhabditoidea</taxon>
        <taxon>Rhabditidae</taxon>
        <taxon>Diploscapter</taxon>
    </lineage>
</organism>
<protein>
    <submittedName>
        <fullName evidence="5">Uncharacterized protein</fullName>
    </submittedName>
</protein>
<evidence type="ECO:0000256" key="3">
    <source>
        <dbReference type="ARBA" id="ARBA00023242"/>
    </source>
</evidence>
<dbReference type="Pfam" id="PF08424">
    <property type="entry name" value="NRDE-2"/>
    <property type="match status" value="1"/>
</dbReference>
<dbReference type="Proteomes" id="UP000218231">
    <property type="component" value="Unassembled WGS sequence"/>
</dbReference>
<dbReference type="GO" id="GO:1902369">
    <property type="term" value="P:negative regulation of RNA catabolic process"/>
    <property type="evidence" value="ECO:0007669"/>
    <property type="project" value="TreeGrafter"/>
</dbReference>
<evidence type="ECO:0000256" key="2">
    <source>
        <dbReference type="ARBA" id="ARBA00009265"/>
    </source>
</evidence>
<feature type="compositionally biased region" description="Basic and acidic residues" evidence="4">
    <location>
        <begin position="22"/>
        <end position="35"/>
    </location>
</feature>
<dbReference type="InterPro" id="IPR013633">
    <property type="entry name" value="NRDE-2"/>
</dbReference>
<comment type="similarity">
    <text evidence="2">Belongs to the NRDE2 family.</text>
</comment>
<dbReference type="PANTHER" id="PTHR13471">
    <property type="entry name" value="TETRATRICOPEPTIDE-LIKE HELICAL"/>
    <property type="match status" value="1"/>
</dbReference>
<feature type="compositionally biased region" description="Basic residues" evidence="4">
    <location>
        <begin position="80"/>
        <end position="93"/>
    </location>
</feature>
<dbReference type="GO" id="GO:0071013">
    <property type="term" value="C:catalytic step 2 spliceosome"/>
    <property type="evidence" value="ECO:0007669"/>
    <property type="project" value="TreeGrafter"/>
</dbReference>
<name>A0A2A2LLI9_9BILA</name>
<evidence type="ECO:0000256" key="1">
    <source>
        <dbReference type="ARBA" id="ARBA00004123"/>
    </source>
</evidence>
<proteinExistence type="inferred from homology"/>
<gene>
    <name evidence="5" type="ORF">WR25_24215</name>
</gene>
<keyword evidence="3" id="KW-0539">Nucleus</keyword>
<dbReference type="AlphaFoldDB" id="A0A2A2LLI9"/>
<dbReference type="PANTHER" id="PTHR13471:SF0">
    <property type="entry name" value="NUCLEAR EXOSOME REGULATOR NRDE2"/>
    <property type="match status" value="1"/>
</dbReference>
<accession>A0A2A2LLI9</accession>
<evidence type="ECO:0000313" key="5">
    <source>
        <dbReference type="EMBL" id="PAV86978.1"/>
    </source>
</evidence>
<dbReference type="STRING" id="2018661.A0A2A2LLI9"/>
<keyword evidence="6" id="KW-1185">Reference proteome</keyword>
<evidence type="ECO:0000256" key="4">
    <source>
        <dbReference type="SAM" id="MobiDB-lite"/>
    </source>
</evidence>
<dbReference type="GO" id="GO:0031048">
    <property type="term" value="P:regulatory ncRNA-mediated heterochromatin formation"/>
    <property type="evidence" value="ECO:0007669"/>
    <property type="project" value="TreeGrafter"/>
</dbReference>
<comment type="caution">
    <text evidence="5">The sequence shown here is derived from an EMBL/GenBank/DDBJ whole genome shotgun (WGS) entry which is preliminary data.</text>
</comment>
<dbReference type="EMBL" id="LIAE01006613">
    <property type="protein sequence ID" value="PAV86978.1"/>
    <property type="molecule type" value="Genomic_DNA"/>
</dbReference>
<evidence type="ECO:0000313" key="6">
    <source>
        <dbReference type="Proteomes" id="UP000218231"/>
    </source>
</evidence>
<comment type="subcellular location">
    <subcellularLocation>
        <location evidence="1">Nucleus</location>
    </subcellularLocation>
</comment>